<dbReference type="EMBL" id="VNIP01000006">
    <property type="protein sequence ID" value="KAA1182486.1"/>
    <property type="molecule type" value="Genomic_DNA"/>
</dbReference>
<dbReference type="AlphaFoldDB" id="A0A5B0W6A7"/>
<dbReference type="RefSeq" id="WP_149634548.1">
    <property type="nucleotide sequence ID" value="NZ_VNIP01000006.1"/>
</dbReference>
<organism evidence="1 2">
    <name type="scientific">Rhizobium tropici</name>
    <dbReference type="NCBI Taxonomy" id="398"/>
    <lineage>
        <taxon>Bacteria</taxon>
        <taxon>Pseudomonadati</taxon>
        <taxon>Pseudomonadota</taxon>
        <taxon>Alphaproteobacteria</taxon>
        <taxon>Hyphomicrobiales</taxon>
        <taxon>Rhizobiaceae</taxon>
        <taxon>Rhizobium/Agrobacterium group</taxon>
        <taxon>Rhizobium</taxon>
    </lineage>
</organism>
<evidence type="ECO:0000313" key="1">
    <source>
        <dbReference type="EMBL" id="KAA1182486.1"/>
    </source>
</evidence>
<comment type="caution">
    <text evidence="1">The sequence shown here is derived from an EMBL/GenBank/DDBJ whole genome shotgun (WGS) entry which is preliminary data.</text>
</comment>
<sequence length="221" mass="23518">MSILLTIYVKNLEPQTQNFYFFQQLATYTGGGQAYSNSLFSQSLGNYDATGATLTFQVHLQCYAGIQQTNTPPVIGSPSGYASASRAIDLAPSGSGSPNDWTTATFSPLGLSTPINSSDVEPGAFRISTPGFTTPPYYNVGSTVEVNGGLVLSNFVQANPLSNTDCQPILKYYVQTGSYTEGTVIDFTQSAVNAALADFSTGYTTCMVTLNANGTWHTELE</sequence>
<reference evidence="1 2" key="1">
    <citation type="submission" date="2019-07" db="EMBL/GenBank/DDBJ databases">
        <title>The Draft Genome Sequence of Rhizobium tropici SARCC-755 Associated with Superior Nodulation on Pigeonpea (Cajanus cajan (L.) Millsp.).</title>
        <authorList>
            <person name="Bopape F.L."/>
            <person name="Hassen A.I."/>
            <person name="Swanevelder Z.H."/>
            <person name="Gwata E.T."/>
        </authorList>
    </citation>
    <scope>NUCLEOTIDE SEQUENCE [LARGE SCALE GENOMIC DNA]</scope>
    <source>
        <strain evidence="1 2">SARCC-755</strain>
    </source>
</reference>
<evidence type="ECO:0000313" key="2">
    <source>
        <dbReference type="Proteomes" id="UP000323608"/>
    </source>
</evidence>
<protein>
    <submittedName>
        <fullName evidence="1">Uncharacterized protein</fullName>
    </submittedName>
</protein>
<dbReference type="Proteomes" id="UP000323608">
    <property type="component" value="Unassembled WGS sequence"/>
</dbReference>
<name>A0A5B0W6A7_RHITR</name>
<accession>A0A5B0W6A7</accession>
<gene>
    <name evidence="1" type="ORF">FP026_10455</name>
</gene>
<proteinExistence type="predicted"/>
<dbReference type="OrthoDB" id="1437448at2"/>